<dbReference type="Proteomes" id="UP001481413">
    <property type="component" value="Unassembled WGS sequence"/>
</dbReference>
<name>A0ABP9ZXU7_9GAMM</name>
<keyword evidence="3" id="KW-1185">Reference proteome</keyword>
<feature type="compositionally biased region" description="Acidic residues" evidence="1">
    <location>
        <begin position="62"/>
        <end position="72"/>
    </location>
</feature>
<feature type="region of interest" description="Disordered" evidence="1">
    <location>
        <begin position="62"/>
        <end position="88"/>
    </location>
</feature>
<evidence type="ECO:0000256" key="1">
    <source>
        <dbReference type="SAM" id="MobiDB-lite"/>
    </source>
</evidence>
<gene>
    <name evidence="2" type="ORF">NBRC116585_10970</name>
</gene>
<accession>A0ABP9ZXU7</accession>
<proteinExistence type="predicted"/>
<reference evidence="2 3" key="1">
    <citation type="submission" date="2024-04" db="EMBL/GenBank/DDBJ databases">
        <title>Draft genome sequence of Thalassolituus maritimus NBRC 116585.</title>
        <authorList>
            <person name="Miyakawa T."/>
            <person name="Kusuya Y."/>
            <person name="Miura T."/>
        </authorList>
    </citation>
    <scope>NUCLEOTIDE SEQUENCE [LARGE SCALE GENOMIC DNA]</scope>
    <source>
        <strain evidence="2 3">5NW40-0001</strain>
    </source>
</reference>
<evidence type="ECO:0008006" key="4">
    <source>
        <dbReference type="Google" id="ProtNLM"/>
    </source>
</evidence>
<protein>
    <recommendedName>
        <fullName evidence="4">Beta propeller domain-containing protein</fullName>
    </recommendedName>
</protein>
<sequence length="666" mass="73523">MPLMKMKQITACVIGVSTLLSGCFGSGGDRAIPEIEGELLEVYLKEGLVNRYGTGYVDSQTEIDFEESDTASDDTSGGDYSDTNTQEVGVDEADLVKQRGDYIYSAGYFAFDSDDSSLRQSGLKVYSVSTSPLSSKLERTIPLTGSELSDGLYLTDDQLIVLTPAQSGLAVYSGDADGEYYTVDVEAVSEVRFMSLADPAAPSETVKLVFSGDLLESRLIGNELYLVIQYQVSETRVLGPRLSDSVERSEFMTERAVVEMVNETPLENFLPQVWYDGQLSGNLFSDGLCHLPDATQGGYPSIITVVRINIESPDDWEAKCNSGRIHGVYASQDAFVLAGYDQEDWDATRLDWYTLDDFRLIATGSVPGTLAGTLPSFRLSEKDGYLRVLTSSSNFSLWDGIAIEDVTGIVASDVIETRPVFAGDTADHRLYTLLPNQDNGYDLVSQLPNLKRQDVIGKPGESVRSVRYRGDRAYVVTFRQTDPLYVINLEDEADPYIEGELEITGFSSYLHPLNDNLLLGLGYAATDTGFIEGLKLSLFDVSIPADPTEVSTMRLGGPASSAEAMSDNRASSYLRIDDHTTRLAFAWVDVNDDYEWVGDRVFVADIDESTQTFTEKLNLIYEGPGDDSDYYRYWNEYTRVLLHDDGLHFVRNGEVESGSLNDISFE</sequence>
<dbReference type="InterPro" id="IPR019198">
    <property type="entry name" value="Beta_propeller_containing"/>
</dbReference>
<evidence type="ECO:0000313" key="3">
    <source>
        <dbReference type="Proteomes" id="UP001481413"/>
    </source>
</evidence>
<dbReference type="Pfam" id="PF09826">
    <property type="entry name" value="Beta_propel"/>
    <property type="match status" value="1"/>
</dbReference>
<evidence type="ECO:0000313" key="2">
    <source>
        <dbReference type="EMBL" id="GAA6144980.1"/>
    </source>
</evidence>
<organism evidence="2 3">
    <name type="scientific">Thalassolituus maritimus</name>
    <dbReference type="NCBI Taxonomy" id="484498"/>
    <lineage>
        <taxon>Bacteria</taxon>
        <taxon>Pseudomonadati</taxon>
        <taxon>Pseudomonadota</taxon>
        <taxon>Gammaproteobacteria</taxon>
        <taxon>Oceanospirillales</taxon>
        <taxon>Oceanospirillaceae</taxon>
        <taxon>Thalassolituus</taxon>
    </lineage>
</organism>
<dbReference type="EMBL" id="BAABWH010000002">
    <property type="protein sequence ID" value="GAA6144980.1"/>
    <property type="molecule type" value="Genomic_DNA"/>
</dbReference>
<feature type="compositionally biased region" description="Low complexity" evidence="1">
    <location>
        <begin position="73"/>
        <end position="85"/>
    </location>
</feature>
<comment type="caution">
    <text evidence="2">The sequence shown here is derived from an EMBL/GenBank/DDBJ whole genome shotgun (WGS) entry which is preliminary data.</text>
</comment>
<dbReference type="PROSITE" id="PS51257">
    <property type="entry name" value="PROKAR_LIPOPROTEIN"/>
    <property type="match status" value="1"/>
</dbReference>